<dbReference type="Pfam" id="PF00561">
    <property type="entry name" value="Abhydrolase_1"/>
    <property type="match status" value="1"/>
</dbReference>
<evidence type="ECO:0000256" key="1">
    <source>
        <dbReference type="ARBA" id="ARBA00008645"/>
    </source>
</evidence>
<evidence type="ECO:0000313" key="3">
    <source>
        <dbReference type="EMBL" id="OAI26484.1"/>
    </source>
</evidence>
<dbReference type="Proteomes" id="UP000077734">
    <property type="component" value="Unassembled WGS sequence"/>
</dbReference>
<protein>
    <recommendedName>
        <fullName evidence="2">AB hydrolase-1 domain-containing protein</fullName>
    </recommendedName>
</protein>
<name>A0AA91DCS1_9GAMM</name>
<proteinExistence type="inferred from homology"/>
<dbReference type="EMBL" id="LUUL01000070">
    <property type="protein sequence ID" value="OAI26484.1"/>
    <property type="molecule type" value="Genomic_DNA"/>
</dbReference>
<organism evidence="3 4">
    <name type="scientific">Methylomonas koyamae</name>
    <dbReference type="NCBI Taxonomy" id="702114"/>
    <lineage>
        <taxon>Bacteria</taxon>
        <taxon>Pseudomonadati</taxon>
        <taxon>Pseudomonadota</taxon>
        <taxon>Gammaproteobacteria</taxon>
        <taxon>Methylococcales</taxon>
        <taxon>Methylococcaceae</taxon>
        <taxon>Methylomonas</taxon>
    </lineage>
</organism>
<comment type="similarity">
    <text evidence="1">Belongs to the AB hydrolase superfamily.</text>
</comment>
<dbReference type="SUPFAM" id="SSF53474">
    <property type="entry name" value="alpha/beta-Hydrolases"/>
    <property type="match status" value="1"/>
</dbReference>
<feature type="domain" description="AB hydrolase-1" evidence="2">
    <location>
        <begin position="14"/>
        <end position="87"/>
    </location>
</feature>
<sequence length="87" mass="9272">MPSYLGLQTKGGQTMVFVPGFGTDQNAWHKIVPAFADAYRIVLLDHLGSGATDSSALALCHYLNLQPYADVLAHLDVSGTVLVGHSM</sequence>
<dbReference type="InterPro" id="IPR000073">
    <property type="entry name" value="AB_hydrolase_1"/>
</dbReference>
<evidence type="ECO:0000259" key="2">
    <source>
        <dbReference type="Pfam" id="PF00561"/>
    </source>
</evidence>
<keyword evidence="4" id="KW-1185">Reference proteome</keyword>
<dbReference type="RefSeq" id="WP_082889458.1">
    <property type="nucleotide sequence ID" value="NZ_CP023669.1"/>
</dbReference>
<dbReference type="Gene3D" id="3.40.50.1820">
    <property type="entry name" value="alpha/beta hydrolase"/>
    <property type="match status" value="1"/>
</dbReference>
<evidence type="ECO:0000313" key="4">
    <source>
        <dbReference type="Proteomes" id="UP000077734"/>
    </source>
</evidence>
<gene>
    <name evidence="3" type="ORF">A1356_11130</name>
</gene>
<dbReference type="PANTHER" id="PTHR43039">
    <property type="entry name" value="ESTERASE-RELATED"/>
    <property type="match status" value="1"/>
</dbReference>
<dbReference type="InterPro" id="IPR029058">
    <property type="entry name" value="AB_hydrolase_fold"/>
</dbReference>
<accession>A0AA91DCS1</accession>
<dbReference type="AlphaFoldDB" id="A0AA91DCS1"/>
<reference evidence="3 4" key="1">
    <citation type="submission" date="2016-03" db="EMBL/GenBank/DDBJ databases">
        <authorList>
            <person name="Heylen K."/>
            <person name="De Vos P."/>
            <person name="Vekeman B."/>
        </authorList>
    </citation>
    <scope>NUCLEOTIDE SEQUENCE [LARGE SCALE GENOMIC DNA]</scope>
    <source>
        <strain evidence="3 4">R-49807</strain>
    </source>
</reference>
<comment type="caution">
    <text evidence="3">The sequence shown here is derived from an EMBL/GenBank/DDBJ whole genome shotgun (WGS) entry which is preliminary data.</text>
</comment>